<dbReference type="Gene3D" id="3.40.50.300">
    <property type="entry name" value="P-loop containing nucleotide triphosphate hydrolases"/>
    <property type="match status" value="1"/>
</dbReference>
<keyword evidence="3" id="KW-1185">Reference proteome</keyword>
<dbReference type="SUPFAM" id="SSF52540">
    <property type="entry name" value="P-loop containing nucleoside triphosphate hydrolases"/>
    <property type="match status" value="1"/>
</dbReference>
<feature type="domain" description="AAA" evidence="1">
    <location>
        <begin position="5"/>
        <end position="161"/>
    </location>
</feature>
<gene>
    <name evidence="2" type="ORF">GCM10017576_05160</name>
</gene>
<comment type="caution">
    <text evidence="2">The sequence shown here is derived from an EMBL/GenBank/DDBJ whole genome shotgun (WGS) entry which is preliminary data.</text>
</comment>
<proteinExistence type="predicted"/>
<evidence type="ECO:0000313" key="2">
    <source>
        <dbReference type="EMBL" id="GLJ60387.1"/>
    </source>
</evidence>
<dbReference type="InterPro" id="IPR025669">
    <property type="entry name" value="AAA_dom"/>
</dbReference>
<dbReference type="EMBL" id="BSEJ01000001">
    <property type="protein sequence ID" value="GLJ60387.1"/>
    <property type="molecule type" value="Genomic_DNA"/>
</dbReference>
<dbReference type="PANTHER" id="PTHR13696:SF99">
    <property type="entry name" value="COBYRINIC ACID AC-DIAMIDE SYNTHASE"/>
    <property type="match status" value="1"/>
</dbReference>
<dbReference type="InterPro" id="IPR050678">
    <property type="entry name" value="DNA_Partitioning_ATPase"/>
</dbReference>
<dbReference type="RefSeq" id="WP_271172099.1">
    <property type="nucleotide sequence ID" value="NZ_BSEJ01000001.1"/>
</dbReference>
<dbReference type="PIRSF" id="PIRSF009320">
    <property type="entry name" value="Nuc_binding_HP_1000"/>
    <property type="match status" value="1"/>
</dbReference>
<dbReference type="AlphaFoldDB" id="A0A9W6LVJ6"/>
<dbReference type="InterPro" id="IPR027417">
    <property type="entry name" value="P-loop_NTPase"/>
</dbReference>
<reference evidence="2" key="2">
    <citation type="submission" date="2023-01" db="EMBL/GenBank/DDBJ databases">
        <authorList>
            <person name="Sun Q."/>
            <person name="Evtushenko L."/>
        </authorList>
    </citation>
    <scope>NUCLEOTIDE SEQUENCE</scope>
    <source>
        <strain evidence="2">VKM Ac-1020</strain>
    </source>
</reference>
<sequence length="247" mass="26486">MSDSRVIAVFSTKGGVGKTTTAVNLAWQAAADGHRVLLWDLDPQAAATWLLSVRQKLRGGAEAVLSGERSAAKAIRETSVEGVDVLPADASYRDLDIALDATKKSGSRLARVLKPLRDEYDVVILDCPPGASLVAENALRAADVVLAPLAPSLLSLRSFDQVRDLLTEDGRDAALVAFLTMVDRRKRSHRDAADELPSRVAEITDIVVPFTVVAERMGEKHAAIGAFAPRSEAAKAYAALWHRVARA</sequence>
<dbReference type="CDD" id="cd02042">
    <property type="entry name" value="ParAB_family"/>
    <property type="match status" value="1"/>
</dbReference>
<dbReference type="Proteomes" id="UP001142462">
    <property type="component" value="Unassembled WGS sequence"/>
</dbReference>
<reference evidence="2" key="1">
    <citation type="journal article" date="2014" name="Int. J. Syst. Evol. Microbiol.">
        <title>Complete genome sequence of Corynebacterium casei LMG S-19264T (=DSM 44701T), isolated from a smear-ripened cheese.</title>
        <authorList>
            <consortium name="US DOE Joint Genome Institute (JGI-PGF)"/>
            <person name="Walter F."/>
            <person name="Albersmeier A."/>
            <person name="Kalinowski J."/>
            <person name="Ruckert C."/>
        </authorList>
    </citation>
    <scope>NUCLEOTIDE SEQUENCE</scope>
    <source>
        <strain evidence="2">VKM Ac-1020</strain>
    </source>
</reference>
<evidence type="ECO:0000259" key="1">
    <source>
        <dbReference type="Pfam" id="PF13614"/>
    </source>
</evidence>
<name>A0A9W6LVJ6_9MICO</name>
<dbReference type="Pfam" id="PF13614">
    <property type="entry name" value="AAA_31"/>
    <property type="match status" value="1"/>
</dbReference>
<accession>A0A9W6LVJ6</accession>
<evidence type="ECO:0000313" key="3">
    <source>
        <dbReference type="Proteomes" id="UP001142462"/>
    </source>
</evidence>
<organism evidence="2 3">
    <name type="scientific">Microbacterium barkeri</name>
    <dbReference type="NCBI Taxonomy" id="33917"/>
    <lineage>
        <taxon>Bacteria</taxon>
        <taxon>Bacillati</taxon>
        <taxon>Actinomycetota</taxon>
        <taxon>Actinomycetes</taxon>
        <taxon>Micrococcales</taxon>
        <taxon>Microbacteriaceae</taxon>
        <taxon>Microbacterium</taxon>
    </lineage>
</organism>
<protein>
    <submittedName>
        <fullName evidence="2">Cobyrinic acid a,c-diamide synthase</fullName>
    </submittedName>
</protein>
<dbReference type="PANTHER" id="PTHR13696">
    <property type="entry name" value="P-LOOP CONTAINING NUCLEOSIDE TRIPHOSPHATE HYDROLASE"/>
    <property type="match status" value="1"/>
</dbReference>